<dbReference type="EMBL" id="JAASQR010000004">
    <property type="protein sequence ID" value="NIJ17894.1"/>
    <property type="molecule type" value="Genomic_DNA"/>
</dbReference>
<evidence type="ECO:0000256" key="3">
    <source>
        <dbReference type="SAM" id="MobiDB-lite"/>
    </source>
</evidence>
<sequence>MKLQHLPNTATVEEATEVVREYGQVIIDELIPGSVVDQVLADLRPYTDAAPFSENEWFGNGSQRVGNLIAHSETGRDLVMNPLVLGVVKGVLSHSPVIQLGATELISLKPGCPAQLIHQDEMAFDSFPFPDDYVVSCNTLWAFTDFTEENGATRVVLGSHARPRAEYTIEDTLPAEMARGSVMIFSSKLWHAGGANRSNDIRRAQAVNYAVSWVRQEENQYLACPQEIARTLPDDLLKLMGYEIGSGYGHAGSWVDPLVALRQTPPASGRGVKEPYSGDLQEHL</sequence>
<dbReference type="Pfam" id="PF05721">
    <property type="entry name" value="PhyH"/>
    <property type="match status" value="1"/>
</dbReference>
<keyword evidence="2" id="KW-0408">Iron</keyword>
<keyword evidence="5" id="KW-1185">Reference proteome</keyword>
<dbReference type="GO" id="GO:0005506">
    <property type="term" value="F:iron ion binding"/>
    <property type="evidence" value="ECO:0007669"/>
    <property type="project" value="UniProtKB-ARBA"/>
</dbReference>
<dbReference type="GO" id="GO:0016706">
    <property type="term" value="F:2-oxoglutarate-dependent dioxygenase activity"/>
    <property type="evidence" value="ECO:0007669"/>
    <property type="project" value="UniProtKB-ARBA"/>
</dbReference>
<protein>
    <submittedName>
        <fullName evidence="4">Ectoine hydroxylase-related dioxygenase (Phytanoyl-CoA dioxygenase family)</fullName>
    </submittedName>
</protein>
<dbReference type="SUPFAM" id="SSF51197">
    <property type="entry name" value="Clavaminate synthase-like"/>
    <property type="match status" value="1"/>
</dbReference>
<dbReference type="Proteomes" id="UP000576821">
    <property type="component" value="Unassembled WGS sequence"/>
</dbReference>
<dbReference type="PANTHER" id="PTHR20883:SF15">
    <property type="entry name" value="PHYTANOYL-COA DIOXYGENASE DOMAIN-CONTAINING PROTEIN 1"/>
    <property type="match status" value="1"/>
</dbReference>
<keyword evidence="4" id="KW-0560">Oxidoreductase</keyword>
<evidence type="ECO:0000313" key="4">
    <source>
        <dbReference type="EMBL" id="NIJ17894.1"/>
    </source>
</evidence>
<evidence type="ECO:0000256" key="2">
    <source>
        <dbReference type="ARBA" id="ARBA00023004"/>
    </source>
</evidence>
<organism evidence="4 5">
    <name type="scientific">Sphingobium vermicomposti</name>
    <dbReference type="NCBI Taxonomy" id="529005"/>
    <lineage>
        <taxon>Bacteria</taxon>
        <taxon>Pseudomonadati</taxon>
        <taxon>Pseudomonadota</taxon>
        <taxon>Alphaproteobacteria</taxon>
        <taxon>Sphingomonadales</taxon>
        <taxon>Sphingomonadaceae</taxon>
        <taxon>Sphingobium</taxon>
    </lineage>
</organism>
<proteinExistence type="predicted"/>
<dbReference type="AlphaFoldDB" id="A0A846MCK3"/>
<gene>
    <name evidence="4" type="ORF">FHS54_002894</name>
</gene>
<dbReference type="RefSeq" id="WP_167304758.1">
    <property type="nucleotide sequence ID" value="NZ_JAASQR010000004.1"/>
</dbReference>
<dbReference type="PANTHER" id="PTHR20883">
    <property type="entry name" value="PHYTANOYL-COA DIOXYGENASE DOMAIN CONTAINING 1"/>
    <property type="match status" value="1"/>
</dbReference>
<dbReference type="InterPro" id="IPR008775">
    <property type="entry name" value="Phytyl_CoA_dOase-like"/>
</dbReference>
<evidence type="ECO:0000256" key="1">
    <source>
        <dbReference type="ARBA" id="ARBA00022723"/>
    </source>
</evidence>
<evidence type="ECO:0000313" key="5">
    <source>
        <dbReference type="Proteomes" id="UP000576821"/>
    </source>
</evidence>
<reference evidence="4 5" key="1">
    <citation type="submission" date="2020-03" db="EMBL/GenBank/DDBJ databases">
        <title>Genomic Encyclopedia of Type Strains, Phase IV (KMG-IV): sequencing the most valuable type-strain genomes for metagenomic binning, comparative biology and taxonomic classification.</title>
        <authorList>
            <person name="Goeker M."/>
        </authorList>
    </citation>
    <scope>NUCLEOTIDE SEQUENCE [LARGE SCALE GENOMIC DNA]</scope>
    <source>
        <strain evidence="4 5">DSM 21299</strain>
    </source>
</reference>
<dbReference type="Gene3D" id="2.60.120.620">
    <property type="entry name" value="q2cbj1_9rhob like domain"/>
    <property type="match status" value="1"/>
</dbReference>
<keyword evidence="1" id="KW-0479">Metal-binding</keyword>
<keyword evidence="4" id="KW-0223">Dioxygenase</keyword>
<feature type="region of interest" description="Disordered" evidence="3">
    <location>
        <begin position="265"/>
        <end position="284"/>
    </location>
</feature>
<accession>A0A846MCK3</accession>
<comment type="caution">
    <text evidence="4">The sequence shown here is derived from an EMBL/GenBank/DDBJ whole genome shotgun (WGS) entry which is preliminary data.</text>
</comment>
<name>A0A846MCK3_9SPHN</name>